<evidence type="ECO:0000313" key="5">
    <source>
        <dbReference type="EMBL" id="KAJ7698943.1"/>
    </source>
</evidence>
<dbReference type="Gene3D" id="3.40.50.720">
    <property type="entry name" value="NAD(P)-binding Rossmann-like Domain"/>
    <property type="match status" value="1"/>
</dbReference>
<dbReference type="SUPFAM" id="SSF47336">
    <property type="entry name" value="ACP-like"/>
    <property type="match status" value="1"/>
</dbReference>
<sequence length="1111" mass="123443">MIRCPIRLSLSFISSHRFTTMAIFPSATLTLPEVLDFRMEHTPDNPMYVYSVEGDAKTATISYLEFGRASHRVARALWPDNAASQRAVAIIGVANTILYQAIVMGMMVAGAVPFPISPRNSPAAVVNLLLSSSCHHAITTKSTAHDLLSKVADELVKNHPDFSLMVEEMPSLQTIYPKLGKERHQDPFMRYFPIQPYSPLDRASIIFHSSGSTGFPKIVKHTYLSLIHWAQFRKLSFFILSGILPMTSNPAAGSELRAHDPPLRISSMGLPPFHTFGINSQLILPLYSGLCVSVYPPTADPASGALPMSPSPASILDHALRTDSNALLTIPAMLQIWAHSPAALAHLQTMALIIYSGGFMPPRLGRVLKAAGVRFRPAYGGTEFGNPTLVKLREGDEEEWAWMEFSDRAHVRWVPQGDGTYECQFLTTDTHSLPVENLLNVRGYATADLWVRHPSKDYLWKLVGRIDDVIVHSSGEKTIPAPMEDVIITSPYIKGVVIFGERHSQPGVLVELVEDLVFESDDEIRVTAWRNKIWWVFLLEPTIEEANEDAPSFSKIYKEMVLFCKPSRPLPRSAGKGNVVRKAALAAYETEIEQLYETVESTTKGENTTPPNSWESPYVLRWLLVQAEDLNSAASISPTRDLFEQGFDSLSATILRRRIAAAFRLSKNYTGSVFEHISHDIVYRHPILANLANVLVKLAADSEHREEFSQIERIAAMVEHYTSPGWNSTNKSESSGRIVVLLTGSTGNLGADILARLVMHDQVELVYAFNRPSRKDESLISRHHKRFEQKGLDHGLLDSGKVLFLEGDTVEDQFGLDNLAYNKILNTVTTVIHAAWRLDFNLSLQSFESNIHGTRNLIEMAQTSRHASSLRFLFTSSLSSVQGWNPARGLVPEELIRDPSVAVGTGYGESKFVAEQLLSSSGLHACSLRINQMSGGSNGVWPITDWFPILVQASLKLGTLPDARGVIAWIPVDTVAKSILQIALSGKSLPPVLNISHPHPIQWSSMIATVRSALIRAKRLEPDALALVPFQRWFKLLENSTDSDLPALKLLNFFQRMSQIEDDGAISDSDFNHMISFDTTKAVDVSSALGTLSYLAPQEIERWVEGWIIYF</sequence>
<dbReference type="SUPFAM" id="SSF56801">
    <property type="entry name" value="Acetyl-CoA synthetase-like"/>
    <property type="match status" value="1"/>
</dbReference>
<dbReference type="Gene3D" id="3.40.50.12780">
    <property type="entry name" value="N-terminal domain of ligase-like"/>
    <property type="match status" value="1"/>
</dbReference>
<dbReference type="Proteomes" id="UP001221757">
    <property type="component" value="Unassembled WGS sequence"/>
</dbReference>
<dbReference type="InterPro" id="IPR036291">
    <property type="entry name" value="NAD(P)-bd_dom_sf"/>
</dbReference>
<evidence type="ECO:0000259" key="3">
    <source>
        <dbReference type="Pfam" id="PF00501"/>
    </source>
</evidence>
<protein>
    <recommendedName>
        <fullName evidence="7">Polyketide synthase phosphopantetheine-binding domain-containing protein</fullName>
    </recommendedName>
</protein>
<feature type="domain" description="Thioester reductase (TE)" evidence="4">
    <location>
        <begin position="742"/>
        <end position="979"/>
    </location>
</feature>
<dbReference type="InterPro" id="IPR051414">
    <property type="entry name" value="Adenylate-forming_Reductase"/>
</dbReference>
<dbReference type="InterPro" id="IPR020845">
    <property type="entry name" value="AMP-binding_CS"/>
</dbReference>
<dbReference type="InterPro" id="IPR000873">
    <property type="entry name" value="AMP-dep_synth/lig_dom"/>
</dbReference>
<dbReference type="PROSITE" id="PS00455">
    <property type="entry name" value="AMP_BINDING"/>
    <property type="match status" value="1"/>
</dbReference>
<dbReference type="InterPro" id="IPR013120">
    <property type="entry name" value="FAR_NAD-bd"/>
</dbReference>
<feature type="domain" description="AMP-dependent synthetase/ligase" evidence="3">
    <location>
        <begin position="38"/>
        <end position="390"/>
    </location>
</feature>
<keyword evidence="6" id="KW-1185">Reference proteome</keyword>
<evidence type="ECO:0000256" key="2">
    <source>
        <dbReference type="ARBA" id="ARBA00022553"/>
    </source>
</evidence>
<gene>
    <name evidence="5" type="ORF">B0H17DRAFT_1167813</name>
</gene>
<evidence type="ECO:0008006" key="7">
    <source>
        <dbReference type="Google" id="ProtNLM"/>
    </source>
</evidence>
<dbReference type="AlphaFoldDB" id="A0AAD7DSV0"/>
<evidence type="ECO:0000259" key="4">
    <source>
        <dbReference type="Pfam" id="PF07993"/>
    </source>
</evidence>
<dbReference type="Gene3D" id="1.10.1200.10">
    <property type="entry name" value="ACP-like"/>
    <property type="match status" value="1"/>
</dbReference>
<comment type="caution">
    <text evidence="5">The sequence shown here is derived from an EMBL/GenBank/DDBJ whole genome shotgun (WGS) entry which is preliminary data.</text>
</comment>
<name>A0AAD7DSV0_MYCRO</name>
<dbReference type="InterPro" id="IPR042099">
    <property type="entry name" value="ANL_N_sf"/>
</dbReference>
<dbReference type="InterPro" id="IPR036736">
    <property type="entry name" value="ACP-like_sf"/>
</dbReference>
<proteinExistence type="predicted"/>
<dbReference type="SUPFAM" id="SSF51735">
    <property type="entry name" value="NAD(P)-binding Rossmann-fold domains"/>
    <property type="match status" value="1"/>
</dbReference>
<dbReference type="PANTHER" id="PTHR43439:SF2">
    <property type="entry name" value="ENZYME, PUTATIVE (JCVI)-RELATED"/>
    <property type="match status" value="1"/>
</dbReference>
<dbReference type="EMBL" id="JARKIE010000024">
    <property type="protein sequence ID" value="KAJ7698943.1"/>
    <property type="molecule type" value="Genomic_DNA"/>
</dbReference>
<evidence type="ECO:0000256" key="1">
    <source>
        <dbReference type="ARBA" id="ARBA00022450"/>
    </source>
</evidence>
<reference evidence="5" key="1">
    <citation type="submission" date="2023-03" db="EMBL/GenBank/DDBJ databases">
        <title>Massive genome expansion in bonnet fungi (Mycena s.s.) driven by repeated elements and novel gene families across ecological guilds.</title>
        <authorList>
            <consortium name="Lawrence Berkeley National Laboratory"/>
            <person name="Harder C.B."/>
            <person name="Miyauchi S."/>
            <person name="Viragh M."/>
            <person name="Kuo A."/>
            <person name="Thoen E."/>
            <person name="Andreopoulos B."/>
            <person name="Lu D."/>
            <person name="Skrede I."/>
            <person name="Drula E."/>
            <person name="Henrissat B."/>
            <person name="Morin E."/>
            <person name="Kohler A."/>
            <person name="Barry K."/>
            <person name="LaButti K."/>
            <person name="Morin E."/>
            <person name="Salamov A."/>
            <person name="Lipzen A."/>
            <person name="Mereny Z."/>
            <person name="Hegedus B."/>
            <person name="Baldrian P."/>
            <person name="Stursova M."/>
            <person name="Weitz H."/>
            <person name="Taylor A."/>
            <person name="Grigoriev I.V."/>
            <person name="Nagy L.G."/>
            <person name="Martin F."/>
            <person name="Kauserud H."/>
        </authorList>
    </citation>
    <scope>NUCLEOTIDE SEQUENCE</scope>
    <source>
        <strain evidence="5">CBHHK067</strain>
    </source>
</reference>
<organism evidence="5 6">
    <name type="scientific">Mycena rosella</name>
    <name type="common">Pink bonnet</name>
    <name type="synonym">Agaricus rosellus</name>
    <dbReference type="NCBI Taxonomy" id="1033263"/>
    <lineage>
        <taxon>Eukaryota</taxon>
        <taxon>Fungi</taxon>
        <taxon>Dikarya</taxon>
        <taxon>Basidiomycota</taxon>
        <taxon>Agaricomycotina</taxon>
        <taxon>Agaricomycetes</taxon>
        <taxon>Agaricomycetidae</taxon>
        <taxon>Agaricales</taxon>
        <taxon>Marasmiineae</taxon>
        <taxon>Mycenaceae</taxon>
        <taxon>Mycena</taxon>
    </lineage>
</organism>
<keyword evidence="1" id="KW-0596">Phosphopantetheine</keyword>
<keyword evidence="2" id="KW-0597">Phosphoprotein</keyword>
<dbReference type="PANTHER" id="PTHR43439">
    <property type="entry name" value="PHENYLACETATE-COENZYME A LIGASE"/>
    <property type="match status" value="1"/>
</dbReference>
<dbReference type="Pfam" id="PF07993">
    <property type="entry name" value="NAD_binding_4"/>
    <property type="match status" value="1"/>
</dbReference>
<dbReference type="Pfam" id="PF23562">
    <property type="entry name" value="AMP-binding_C_3"/>
    <property type="match status" value="1"/>
</dbReference>
<accession>A0AAD7DSV0</accession>
<evidence type="ECO:0000313" key="6">
    <source>
        <dbReference type="Proteomes" id="UP001221757"/>
    </source>
</evidence>
<dbReference type="Pfam" id="PF00501">
    <property type="entry name" value="AMP-binding"/>
    <property type="match status" value="1"/>
</dbReference>